<dbReference type="Proteomes" id="UP000235023">
    <property type="component" value="Unassembled WGS sequence"/>
</dbReference>
<sequence>MEVAPELQDPRRLALMERLHNAVKGKKIDSSTWAVLWFSDITKLDNMVRRAESGGSDDLGGVMGKISSVAETTGVIRKWSTNARPPVEESPKKRSSDEMATPRAPSPSKIPRRYKDKQSLDSGKANLSPALISPTKEQKLLPKMPRSRSARKSCMERDEERCVITKAGEPLEVAHIYPYCLGQREEDPSQFFFWSGDEITLQTDNPEIRPLPSVELLAMQWMLNRVKAISGAADISEDELNPYQCFLSGRITEDGMLDEDPSDDELLEAESVR</sequence>
<feature type="region of interest" description="Disordered" evidence="1">
    <location>
        <begin position="254"/>
        <end position="273"/>
    </location>
</feature>
<dbReference type="EMBL" id="KZ559555">
    <property type="protein sequence ID" value="PLN79766.1"/>
    <property type="molecule type" value="Genomic_DNA"/>
</dbReference>
<accession>A0A2J5HRI2</accession>
<reference evidence="3" key="1">
    <citation type="submission" date="2017-12" db="EMBL/GenBank/DDBJ databases">
        <authorList>
            <consortium name="DOE Joint Genome Institute"/>
            <person name="Mondo S.J."/>
            <person name="Kjaerbolling I."/>
            <person name="Vesth T.C."/>
            <person name="Frisvad J.C."/>
            <person name="Nybo J.L."/>
            <person name="Theobald S."/>
            <person name="Kuo A."/>
            <person name="Bowyer P."/>
            <person name="Matsuda Y."/>
            <person name="Lyhne E.K."/>
            <person name="Kogle M.E."/>
            <person name="Clum A."/>
            <person name="Lipzen A."/>
            <person name="Salamov A."/>
            <person name="Ngan C.Y."/>
            <person name="Daum C."/>
            <person name="Chiniquy J."/>
            <person name="Barry K."/>
            <person name="LaButti K."/>
            <person name="Haridas S."/>
            <person name="Simmons B.A."/>
            <person name="Magnuson J.K."/>
            <person name="Mortensen U.H."/>
            <person name="Larsen T.O."/>
            <person name="Grigoriev I.V."/>
            <person name="Baker S.E."/>
            <person name="Andersen M.R."/>
            <person name="Nordberg H.P."/>
            <person name="Cantor M.N."/>
            <person name="Hua S.X."/>
        </authorList>
    </citation>
    <scope>NUCLEOTIDE SEQUENCE [LARGE SCALE GENOMIC DNA]</scope>
    <source>
        <strain evidence="3">IBT 19404</strain>
    </source>
</reference>
<gene>
    <name evidence="2" type="ORF">BDW42DRAFT_194898</name>
</gene>
<keyword evidence="3" id="KW-1185">Reference proteome</keyword>
<feature type="compositionally biased region" description="Acidic residues" evidence="1">
    <location>
        <begin position="255"/>
        <end position="273"/>
    </location>
</feature>
<dbReference type="OrthoDB" id="5416097at2759"/>
<evidence type="ECO:0000313" key="3">
    <source>
        <dbReference type="Proteomes" id="UP000235023"/>
    </source>
</evidence>
<feature type="compositionally biased region" description="Basic and acidic residues" evidence="1">
    <location>
        <begin position="86"/>
        <end position="97"/>
    </location>
</feature>
<feature type="region of interest" description="Disordered" evidence="1">
    <location>
        <begin position="77"/>
        <end position="154"/>
    </location>
</feature>
<protein>
    <recommendedName>
        <fullName evidence="4">HNH nuclease domain-containing protein</fullName>
    </recommendedName>
</protein>
<evidence type="ECO:0000256" key="1">
    <source>
        <dbReference type="SAM" id="MobiDB-lite"/>
    </source>
</evidence>
<name>A0A2J5HRI2_9EURO</name>
<evidence type="ECO:0000313" key="2">
    <source>
        <dbReference type="EMBL" id="PLN79766.1"/>
    </source>
</evidence>
<proteinExistence type="predicted"/>
<organism evidence="2 3">
    <name type="scientific">Aspergillus taichungensis</name>
    <dbReference type="NCBI Taxonomy" id="482145"/>
    <lineage>
        <taxon>Eukaryota</taxon>
        <taxon>Fungi</taxon>
        <taxon>Dikarya</taxon>
        <taxon>Ascomycota</taxon>
        <taxon>Pezizomycotina</taxon>
        <taxon>Eurotiomycetes</taxon>
        <taxon>Eurotiomycetidae</taxon>
        <taxon>Eurotiales</taxon>
        <taxon>Aspergillaceae</taxon>
        <taxon>Aspergillus</taxon>
        <taxon>Aspergillus subgen. Circumdati</taxon>
    </lineage>
</organism>
<dbReference type="AlphaFoldDB" id="A0A2J5HRI2"/>
<evidence type="ECO:0008006" key="4">
    <source>
        <dbReference type="Google" id="ProtNLM"/>
    </source>
</evidence>